<name>A0A3S9W919_9MICO</name>
<gene>
    <name evidence="2" type="ORF">CVS47_01044</name>
</gene>
<evidence type="ECO:0000313" key="2">
    <source>
        <dbReference type="EMBL" id="AZS36443.1"/>
    </source>
</evidence>
<keyword evidence="3" id="KW-1185">Reference proteome</keyword>
<dbReference type="KEGG" id="mlv:CVS47_01044"/>
<evidence type="ECO:0000256" key="1">
    <source>
        <dbReference type="SAM" id="MobiDB-lite"/>
    </source>
</evidence>
<proteinExistence type="predicted"/>
<dbReference type="Proteomes" id="UP000276888">
    <property type="component" value="Chromosome"/>
</dbReference>
<dbReference type="RefSeq" id="WP_164734607.1">
    <property type="nucleotide sequence ID" value="NZ_CP031423.1"/>
</dbReference>
<protein>
    <submittedName>
        <fullName evidence="2">Uncharacterized protein</fullName>
    </submittedName>
</protein>
<evidence type="ECO:0000313" key="3">
    <source>
        <dbReference type="Proteomes" id="UP000276888"/>
    </source>
</evidence>
<feature type="region of interest" description="Disordered" evidence="1">
    <location>
        <begin position="1"/>
        <end position="23"/>
    </location>
</feature>
<reference evidence="2 3" key="1">
    <citation type="submission" date="2018-08" db="EMBL/GenBank/DDBJ databases">
        <title>Microbacterium lemovicicum sp. nov., a bacterium isolated from a natural uranium-rich soil.</title>
        <authorList>
            <person name="ORTET P."/>
        </authorList>
    </citation>
    <scope>NUCLEOTIDE SEQUENCE [LARGE SCALE GENOMIC DNA]</scope>
    <source>
        <strain evidence="2 3">Viu22</strain>
    </source>
</reference>
<accession>A0A3S9W919</accession>
<feature type="compositionally biased region" description="Acidic residues" evidence="1">
    <location>
        <begin position="11"/>
        <end position="23"/>
    </location>
</feature>
<dbReference type="EMBL" id="CP031423">
    <property type="protein sequence ID" value="AZS36443.1"/>
    <property type="molecule type" value="Genomic_DNA"/>
</dbReference>
<organism evidence="2 3">
    <name type="scientific">Microbacterium lemovicicum</name>
    <dbReference type="NCBI Taxonomy" id="1072463"/>
    <lineage>
        <taxon>Bacteria</taxon>
        <taxon>Bacillati</taxon>
        <taxon>Actinomycetota</taxon>
        <taxon>Actinomycetes</taxon>
        <taxon>Micrococcales</taxon>
        <taxon>Microbacteriaceae</taxon>
        <taxon>Microbacterium</taxon>
    </lineage>
</organism>
<sequence length="53" mass="5719">MDRDATPVPSDEPEVSSDAAPDEQELTISAAEEAEMRRQVALELETFEGGIQG</sequence>
<dbReference type="AlphaFoldDB" id="A0A3S9W919"/>